<evidence type="ECO:0000256" key="2">
    <source>
        <dbReference type="ARBA" id="ARBA00022679"/>
    </source>
</evidence>
<dbReference type="GO" id="GO:0005737">
    <property type="term" value="C:cytoplasm"/>
    <property type="evidence" value="ECO:0007669"/>
    <property type="project" value="UniProtKB-SubCell"/>
</dbReference>
<evidence type="ECO:0000256" key="3">
    <source>
        <dbReference type="ARBA" id="ARBA00022723"/>
    </source>
</evidence>
<comment type="catalytic activity">
    <reaction evidence="8">
        <text>apo-[ACP] + CoA = holo-[ACP] + adenosine 3',5'-bisphosphate + H(+)</text>
        <dbReference type="Rhea" id="RHEA:12068"/>
        <dbReference type="Rhea" id="RHEA-COMP:9685"/>
        <dbReference type="Rhea" id="RHEA-COMP:9690"/>
        <dbReference type="ChEBI" id="CHEBI:15378"/>
        <dbReference type="ChEBI" id="CHEBI:29999"/>
        <dbReference type="ChEBI" id="CHEBI:57287"/>
        <dbReference type="ChEBI" id="CHEBI:58343"/>
        <dbReference type="ChEBI" id="CHEBI:64479"/>
        <dbReference type="EC" id="2.7.8.7"/>
    </reaction>
</comment>
<comment type="function">
    <text evidence="8">Transfers the 4'-phosphopantetheine moiety from coenzyme A to a Ser of acyl-carrier-protein.</text>
</comment>
<comment type="similarity">
    <text evidence="8">Belongs to the P-Pant transferase superfamily. AcpS family.</text>
</comment>
<keyword evidence="8" id="KW-0963">Cytoplasm</keyword>
<evidence type="ECO:0000313" key="10">
    <source>
        <dbReference type="EMBL" id="AOH38644.1"/>
    </source>
</evidence>
<evidence type="ECO:0000256" key="5">
    <source>
        <dbReference type="ARBA" id="ARBA00022842"/>
    </source>
</evidence>
<organism evidence="10 11">
    <name type="scientific">Dialister pneumosintes</name>
    <dbReference type="NCBI Taxonomy" id="39950"/>
    <lineage>
        <taxon>Bacteria</taxon>
        <taxon>Bacillati</taxon>
        <taxon>Bacillota</taxon>
        <taxon>Negativicutes</taxon>
        <taxon>Veillonellales</taxon>
        <taxon>Veillonellaceae</taxon>
        <taxon>Dialister</taxon>
    </lineage>
</organism>
<dbReference type="RefSeq" id="WP_069176730.1">
    <property type="nucleotide sequence ID" value="NZ_CP017037.1"/>
</dbReference>
<comment type="cofactor">
    <cofactor evidence="8">
        <name>Mg(2+)</name>
        <dbReference type="ChEBI" id="CHEBI:18420"/>
    </cofactor>
</comment>
<evidence type="ECO:0000256" key="4">
    <source>
        <dbReference type="ARBA" id="ARBA00022832"/>
    </source>
</evidence>
<dbReference type="InterPro" id="IPR008278">
    <property type="entry name" value="4-PPantetheinyl_Trfase_dom"/>
</dbReference>
<feature type="domain" description="4'-phosphopantetheinyl transferase" evidence="9">
    <location>
        <begin position="3"/>
        <end position="107"/>
    </location>
</feature>
<reference evidence="11" key="1">
    <citation type="submission" date="2016-08" db="EMBL/GenBank/DDBJ databases">
        <authorList>
            <person name="Holder M.E."/>
            <person name="Ajami N.J."/>
            <person name="Petrosino J.F."/>
        </authorList>
    </citation>
    <scope>NUCLEOTIDE SEQUENCE [LARGE SCALE GENOMIC DNA]</scope>
    <source>
        <strain evidence="11">F0677</strain>
    </source>
</reference>
<dbReference type="Proteomes" id="UP000094757">
    <property type="component" value="Chromosome"/>
</dbReference>
<dbReference type="InterPro" id="IPR037143">
    <property type="entry name" value="4-PPantetheinyl_Trfase_dom_sf"/>
</dbReference>
<dbReference type="NCBIfam" id="TIGR00556">
    <property type="entry name" value="pantethn_trn"/>
    <property type="match status" value="1"/>
</dbReference>
<comment type="subcellular location">
    <subcellularLocation>
        <location evidence="8">Cytoplasm</location>
    </subcellularLocation>
</comment>
<protein>
    <recommendedName>
        <fullName evidence="8">Holo-[acyl-carrier-protein] synthase</fullName>
        <shortName evidence="8">Holo-ACP synthase</shortName>
        <ecNumber evidence="8">2.7.8.7</ecNumber>
    </recommendedName>
    <alternativeName>
        <fullName evidence="8">4'-phosphopantetheinyl transferase AcpS</fullName>
    </alternativeName>
</protein>
<keyword evidence="2 8" id="KW-0808">Transferase</keyword>
<keyword evidence="1 8" id="KW-0444">Lipid biosynthesis</keyword>
<dbReference type="EMBL" id="CP017037">
    <property type="protein sequence ID" value="AOH38644.1"/>
    <property type="molecule type" value="Genomic_DNA"/>
</dbReference>
<dbReference type="AlphaFoldDB" id="A0A1B3WCF4"/>
<proteinExistence type="inferred from homology"/>
<dbReference type="InterPro" id="IPR002582">
    <property type="entry name" value="ACPS"/>
</dbReference>
<dbReference type="HAMAP" id="MF_00101">
    <property type="entry name" value="AcpS"/>
    <property type="match status" value="1"/>
</dbReference>
<evidence type="ECO:0000256" key="1">
    <source>
        <dbReference type="ARBA" id="ARBA00022516"/>
    </source>
</evidence>
<feature type="binding site" evidence="8">
    <location>
        <position position="55"/>
    </location>
    <ligand>
        <name>Mg(2+)</name>
        <dbReference type="ChEBI" id="CHEBI:18420"/>
    </ligand>
</feature>
<evidence type="ECO:0000313" key="11">
    <source>
        <dbReference type="Proteomes" id="UP000094757"/>
    </source>
</evidence>
<dbReference type="Pfam" id="PF01648">
    <property type="entry name" value="ACPS"/>
    <property type="match status" value="1"/>
</dbReference>
<accession>A0A1B3WCF4</accession>
<dbReference type="GO" id="GO:0006633">
    <property type="term" value="P:fatty acid biosynthetic process"/>
    <property type="evidence" value="ECO:0007669"/>
    <property type="project" value="UniProtKB-UniRule"/>
</dbReference>
<dbReference type="GO" id="GO:0008897">
    <property type="term" value="F:holo-[acyl-carrier-protein] synthase activity"/>
    <property type="evidence" value="ECO:0007669"/>
    <property type="project" value="UniProtKB-UniRule"/>
</dbReference>
<dbReference type="InterPro" id="IPR004568">
    <property type="entry name" value="Ppantetheine-prot_Trfase_dom"/>
</dbReference>
<keyword evidence="6 8" id="KW-0443">Lipid metabolism</keyword>
<dbReference type="STRING" id="39950.BCB69_00750"/>
<feature type="binding site" evidence="8">
    <location>
        <position position="6"/>
    </location>
    <ligand>
        <name>Mg(2+)</name>
        <dbReference type="ChEBI" id="CHEBI:18420"/>
    </ligand>
</feature>
<evidence type="ECO:0000256" key="6">
    <source>
        <dbReference type="ARBA" id="ARBA00023098"/>
    </source>
</evidence>
<evidence type="ECO:0000256" key="8">
    <source>
        <dbReference type="HAMAP-Rule" id="MF_00101"/>
    </source>
</evidence>
<keyword evidence="7 8" id="KW-0275">Fatty acid biosynthesis</keyword>
<dbReference type="NCBIfam" id="TIGR00516">
    <property type="entry name" value="acpS"/>
    <property type="match status" value="1"/>
</dbReference>
<keyword evidence="3 8" id="KW-0479">Metal-binding</keyword>
<dbReference type="EC" id="2.7.8.7" evidence="8"/>
<evidence type="ECO:0000259" key="9">
    <source>
        <dbReference type="Pfam" id="PF01648"/>
    </source>
</evidence>
<name>A0A1B3WCF4_9FIRM</name>
<dbReference type="GO" id="GO:0000287">
    <property type="term" value="F:magnesium ion binding"/>
    <property type="evidence" value="ECO:0007669"/>
    <property type="project" value="UniProtKB-UniRule"/>
</dbReference>
<keyword evidence="4 8" id="KW-0276">Fatty acid metabolism</keyword>
<evidence type="ECO:0000256" key="7">
    <source>
        <dbReference type="ARBA" id="ARBA00023160"/>
    </source>
</evidence>
<dbReference type="KEGG" id="dpn:BCB69_00750"/>
<dbReference type="SUPFAM" id="SSF56214">
    <property type="entry name" value="4'-phosphopantetheinyl transferase"/>
    <property type="match status" value="1"/>
</dbReference>
<keyword evidence="5 8" id="KW-0460">Magnesium</keyword>
<gene>
    <name evidence="8" type="primary">acpS</name>
    <name evidence="10" type="ORF">BCB69_00750</name>
</gene>
<sequence length="128" mass="14088">MLIGIDLAKAERWESLMKKYPKRIEKIFTKEELKHCRNKGSKMAESLAALWAVREAAGKALGIGFISSGWRDAYVSWTDFGAPLLHLQGNFKNRAIALGVQDMAVSITHEDSMAAAVVIMTGATHEIA</sequence>
<dbReference type="Gene3D" id="3.90.470.20">
    <property type="entry name" value="4'-phosphopantetheinyl transferase domain"/>
    <property type="match status" value="1"/>
</dbReference>